<sequence length="1261" mass="131294">MHLLPVTAVGLDQAETPIDLGQTPAEMVILSFTDTDLAALATAHERAGKSLPTLRLANLQRLRHPLSVDLYVEEVVDKARIVVMRCLGGLDYLDYGLNEIAASCARRGAILVALAGDDRPDERLAALSHADGELYDALDGYFRAGGVDNCGAALALMANALGASLPVPPPQPVPAAGVFALEAPVSPLPGGEGRDGPCVIPGVAERREGDPTPGFPGLVAAGQAVAWIPFPRADALAGDDTGAPVVSPLPGGERSDAQRPGEGGGSTAADPSPSREGGAAGAGWGPGLRSRQDNRTLAPPDLAGGKATLPWRGGITEPLSEDGAQASPTALIIVYRSVYLAGDTAPISALAAALAERGLTPVALFVSSLKDPEAIAVVEAAIDRERPAVILNTTAFSAQRNEGGSVLDRADCPVLQVILAGAPRAAWDESPRGLGAADFAMNVALPEIDGRLTTTAISFKAEAPANPALEFAVVRHAPDPAQIALVADRAGGWVRLARTPPAARRIAVIVADYPSRGGRTGYAVGLDTGRSAANVLTWLAAAGYAVDSTIPAEAILPRLEAGAERANLSLAAYRDWLAATPPAFRDPVMAAWGAPGDDPAVADGHFAFPVIRAGHGVLALQPERGRDADRRASYHDPALPPRHAYCAFYAWLALGRPGGGEEVDAIVHLGTHGTLEWLPGKTAALSPACAPQVLTGALPVIYPFIVNNPGEAAVARRRIGAVTIGHLTPPISEAGLHGASAELEALVDEYAAADGLDTKRQRLLKSAIVDKARETGLAAECGAEGSDDDTLITALDAWLCDLKEFAIRDGLHVLGEAPPPASSAAMAALMGEAEAEARLRIAASPQAEKAALLAALAGRFVPPGPAGAPTRGRLDVLPTGRNLTGLDPRAIPTRTALAIGERAAAEVLRRYLQDHGDWPRALVMDLWASMTLRTGGDDLAEALTLMGARPRWDHASNRVTGVEIVPGPRLDRPRIDVTLRISGLFRDAFAQQITLFDQAVRAIAALDEEDDFNPLAAARRRGEPLDRIFSGAPGTYGAGVSARVLDGDWSGREALGEGYLAAGGYAIGADGAARAAPDAFRERVRTADALVHARDDGERDALDTEDVADFVGGFAAAAAALGASPALIHLDTSRPDAPRARLMSEEIARIARSRLANPRWIAGQLRHGYRGVAELAQGVDALYAFAATSNAVGQRPFALVFDAYVADEAVWSAILDANPAAARAIAARFADALQRGLWQPRRNSIYARLAAALGNRPEAAE</sequence>
<dbReference type="CDD" id="cd10150">
    <property type="entry name" value="CobN_like"/>
    <property type="match status" value="1"/>
</dbReference>
<keyword evidence="4" id="KW-1185">Reference proteome</keyword>
<accession>A0A2V3U1I6</accession>
<proteinExistence type="predicted"/>
<feature type="region of interest" description="Disordered" evidence="1">
    <location>
        <begin position="237"/>
        <end position="322"/>
    </location>
</feature>
<dbReference type="PANTHER" id="PTHR44119:SF4">
    <property type="entry name" value="AEROBIC COBALTOCHELATASE SUBUNIT COBN"/>
    <property type="match status" value="1"/>
</dbReference>
<dbReference type="RefSeq" id="WP_110376448.1">
    <property type="nucleotide sequence ID" value="NZ_JAHBRY010000001.1"/>
</dbReference>
<dbReference type="NCBIfam" id="NF008973">
    <property type="entry name" value="PRK12321.1"/>
    <property type="match status" value="1"/>
</dbReference>
<dbReference type="Proteomes" id="UP000248021">
    <property type="component" value="Unassembled WGS sequence"/>
</dbReference>
<evidence type="ECO:0000256" key="1">
    <source>
        <dbReference type="SAM" id="MobiDB-lite"/>
    </source>
</evidence>
<evidence type="ECO:0000313" key="4">
    <source>
        <dbReference type="Proteomes" id="UP000248021"/>
    </source>
</evidence>
<evidence type="ECO:0000313" key="3">
    <source>
        <dbReference type="EMBL" id="PXW55652.1"/>
    </source>
</evidence>
<dbReference type="PANTHER" id="PTHR44119">
    <property type="entry name" value="MAGNESIUM-CHELATASE SUBUNIT CHLH, CHLOROPLASTIC"/>
    <property type="match status" value="1"/>
</dbReference>
<dbReference type="AlphaFoldDB" id="A0A2V3U1I6"/>
<dbReference type="InterPro" id="IPR003672">
    <property type="entry name" value="CobN/Mg_chltase"/>
</dbReference>
<protein>
    <submittedName>
        <fullName evidence="3">Cobaltochelatase CobN subunit</fullName>
    </submittedName>
</protein>
<dbReference type="OrthoDB" id="9757976at2"/>
<organism evidence="3 4">
    <name type="scientific">Chelatococcus asaccharovorans</name>
    <dbReference type="NCBI Taxonomy" id="28210"/>
    <lineage>
        <taxon>Bacteria</taxon>
        <taxon>Pseudomonadati</taxon>
        <taxon>Pseudomonadota</taxon>
        <taxon>Alphaproteobacteria</taxon>
        <taxon>Hyphomicrobiales</taxon>
        <taxon>Chelatococcaceae</taxon>
        <taxon>Chelatococcus</taxon>
    </lineage>
</organism>
<gene>
    <name evidence="3" type="ORF">C7450_10960</name>
</gene>
<feature type="domain" description="CobN/magnesium chelatase" evidence="2">
    <location>
        <begin position="141"/>
        <end position="835"/>
    </location>
</feature>
<reference evidence="3 4" key="1">
    <citation type="submission" date="2018-05" db="EMBL/GenBank/DDBJ databases">
        <title>Genomic Encyclopedia of Type Strains, Phase IV (KMG-IV): sequencing the most valuable type-strain genomes for metagenomic binning, comparative biology and taxonomic classification.</title>
        <authorList>
            <person name="Goeker M."/>
        </authorList>
    </citation>
    <scope>NUCLEOTIDE SEQUENCE [LARGE SCALE GENOMIC DNA]</scope>
    <source>
        <strain evidence="3 4">DSM 6462</strain>
    </source>
</reference>
<dbReference type="EMBL" id="QJJK01000009">
    <property type="protein sequence ID" value="PXW55652.1"/>
    <property type="molecule type" value="Genomic_DNA"/>
</dbReference>
<comment type="caution">
    <text evidence="3">The sequence shown here is derived from an EMBL/GenBank/DDBJ whole genome shotgun (WGS) entry which is preliminary data.</text>
</comment>
<name>A0A2V3U1I6_9HYPH</name>
<dbReference type="Pfam" id="PF02514">
    <property type="entry name" value="CobN-Mg_chel"/>
    <property type="match status" value="1"/>
</dbReference>
<evidence type="ECO:0000259" key="2">
    <source>
        <dbReference type="Pfam" id="PF02514"/>
    </source>
</evidence>